<evidence type="ECO:0000313" key="9">
    <source>
        <dbReference type="Proteomes" id="UP000791440"/>
    </source>
</evidence>
<dbReference type="SMART" id="SM00343">
    <property type="entry name" value="ZnF_C2HC"/>
    <property type="match status" value="2"/>
</dbReference>
<reference evidence="8" key="2">
    <citation type="submission" date="2020-12" db="EMBL/GenBank/DDBJ databases">
        <authorList>
            <person name="Kanost M."/>
        </authorList>
    </citation>
    <scope>NUCLEOTIDE SEQUENCE</scope>
</reference>
<dbReference type="Pfam" id="PF00665">
    <property type="entry name" value="rve"/>
    <property type="match status" value="1"/>
</dbReference>
<feature type="domain" description="CCHC-type" evidence="5">
    <location>
        <begin position="208"/>
        <end position="222"/>
    </location>
</feature>
<dbReference type="PROSITE" id="PS50994">
    <property type="entry name" value="INTEGRASE"/>
    <property type="match status" value="1"/>
</dbReference>
<keyword evidence="3" id="KW-0863">Zinc-finger</keyword>
<feature type="domain" description="Integrase catalytic" evidence="7">
    <location>
        <begin position="1023"/>
        <end position="1181"/>
    </location>
</feature>
<gene>
    <name evidence="8" type="ORF">O3G_MSEX015186</name>
</gene>
<dbReference type="InterPro" id="IPR041588">
    <property type="entry name" value="Integrase_H2C2"/>
</dbReference>
<dbReference type="InterPro" id="IPR000477">
    <property type="entry name" value="RT_dom"/>
</dbReference>
<dbReference type="Pfam" id="PF00098">
    <property type="entry name" value="zf-CCHC"/>
    <property type="match status" value="1"/>
</dbReference>
<protein>
    <recommendedName>
        <fullName evidence="1">RNA-directed DNA polymerase</fullName>
        <ecNumber evidence="1">2.7.7.49</ecNumber>
    </recommendedName>
</protein>
<feature type="region of interest" description="Disordered" evidence="4">
    <location>
        <begin position="241"/>
        <end position="266"/>
    </location>
</feature>
<dbReference type="PROSITE" id="PS50158">
    <property type="entry name" value="ZF_CCHC"/>
    <property type="match status" value="2"/>
</dbReference>
<dbReference type="PANTHER" id="PTHR37984">
    <property type="entry name" value="PROTEIN CBG26694"/>
    <property type="match status" value="1"/>
</dbReference>
<dbReference type="Pfam" id="PF17919">
    <property type="entry name" value="RT_RNaseH_2"/>
    <property type="match status" value="1"/>
</dbReference>
<dbReference type="GO" id="GO:0003964">
    <property type="term" value="F:RNA-directed DNA polymerase activity"/>
    <property type="evidence" value="ECO:0007669"/>
    <property type="project" value="UniProtKB-EC"/>
</dbReference>
<evidence type="ECO:0000259" key="7">
    <source>
        <dbReference type="PROSITE" id="PS50994"/>
    </source>
</evidence>
<dbReference type="Pfam" id="PF17921">
    <property type="entry name" value="Integrase_H2C2"/>
    <property type="match status" value="1"/>
</dbReference>
<reference evidence="8" key="1">
    <citation type="journal article" date="2016" name="Insect Biochem. Mol. Biol.">
        <title>Multifaceted biological insights from a draft genome sequence of the tobacco hornworm moth, Manduca sexta.</title>
        <authorList>
            <person name="Kanost M.R."/>
            <person name="Arrese E.L."/>
            <person name="Cao X."/>
            <person name="Chen Y.R."/>
            <person name="Chellapilla S."/>
            <person name="Goldsmith M.R."/>
            <person name="Grosse-Wilde E."/>
            <person name="Heckel D.G."/>
            <person name="Herndon N."/>
            <person name="Jiang H."/>
            <person name="Papanicolaou A."/>
            <person name="Qu J."/>
            <person name="Soulages J.L."/>
            <person name="Vogel H."/>
            <person name="Walters J."/>
            <person name="Waterhouse R.M."/>
            <person name="Ahn S.J."/>
            <person name="Almeida F.C."/>
            <person name="An C."/>
            <person name="Aqrawi P."/>
            <person name="Bretschneider A."/>
            <person name="Bryant W.B."/>
            <person name="Bucks S."/>
            <person name="Chao H."/>
            <person name="Chevignon G."/>
            <person name="Christen J.M."/>
            <person name="Clarke D.F."/>
            <person name="Dittmer N.T."/>
            <person name="Ferguson L.C.F."/>
            <person name="Garavelou S."/>
            <person name="Gordon K.H.J."/>
            <person name="Gunaratna R.T."/>
            <person name="Han Y."/>
            <person name="Hauser F."/>
            <person name="He Y."/>
            <person name="Heidel-Fischer H."/>
            <person name="Hirsh A."/>
            <person name="Hu Y."/>
            <person name="Jiang H."/>
            <person name="Kalra D."/>
            <person name="Klinner C."/>
            <person name="Konig C."/>
            <person name="Kovar C."/>
            <person name="Kroll A.R."/>
            <person name="Kuwar S.S."/>
            <person name="Lee S.L."/>
            <person name="Lehman R."/>
            <person name="Li K."/>
            <person name="Li Z."/>
            <person name="Liang H."/>
            <person name="Lovelace S."/>
            <person name="Lu Z."/>
            <person name="Mansfield J.H."/>
            <person name="McCulloch K.J."/>
            <person name="Mathew T."/>
            <person name="Morton B."/>
            <person name="Muzny D.M."/>
            <person name="Neunemann D."/>
            <person name="Ongeri F."/>
            <person name="Pauchet Y."/>
            <person name="Pu L.L."/>
            <person name="Pyrousis I."/>
            <person name="Rao X.J."/>
            <person name="Redding A."/>
            <person name="Roesel C."/>
            <person name="Sanchez-Gracia A."/>
            <person name="Schaack S."/>
            <person name="Shukla A."/>
            <person name="Tetreau G."/>
            <person name="Wang Y."/>
            <person name="Xiong G.H."/>
            <person name="Traut W."/>
            <person name="Walsh T.K."/>
            <person name="Worley K.C."/>
            <person name="Wu D."/>
            <person name="Wu W."/>
            <person name="Wu Y.Q."/>
            <person name="Zhang X."/>
            <person name="Zou Z."/>
            <person name="Zucker H."/>
            <person name="Briscoe A.D."/>
            <person name="Burmester T."/>
            <person name="Clem R.J."/>
            <person name="Feyereisen R."/>
            <person name="Grimmelikhuijzen C.J.P."/>
            <person name="Hamodrakas S.J."/>
            <person name="Hansson B.S."/>
            <person name="Huguet E."/>
            <person name="Jermiin L.S."/>
            <person name="Lan Q."/>
            <person name="Lehman H.K."/>
            <person name="Lorenzen M."/>
            <person name="Merzendorfer H."/>
            <person name="Michalopoulos I."/>
            <person name="Morton D.B."/>
            <person name="Muthukrishnan S."/>
            <person name="Oakeshott J.G."/>
            <person name="Palmer W."/>
            <person name="Park Y."/>
            <person name="Passarelli A.L."/>
            <person name="Rozas J."/>
            <person name="Schwartz L.M."/>
            <person name="Smith W."/>
            <person name="Southgate A."/>
            <person name="Vilcinskas A."/>
            <person name="Vogt R."/>
            <person name="Wang P."/>
            <person name="Werren J."/>
            <person name="Yu X.Q."/>
            <person name="Zhou J.J."/>
            <person name="Brown S.J."/>
            <person name="Scherer S.E."/>
            <person name="Richards S."/>
            <person name="Blissard G.W."/>
        </authorList>
    </citation>
    <scope>NUCLEOTIDE SEQUENCE</scope>
</reference>
<evidence type="ECO:0000259" key="5">
    <source>
        <dbReference type="PROSITE" id="PS50158"/>
    </source>
</evidence>
<keyword evidence="9" id="KW-1185">Reference proteome</keyword>
<feature type="region of interest" description="Disordered" evidence="4">
    <location>
        <begin position="1213"/>
        <end position="1234"/>
    </location>
</feature>
<dbReference type="Pfam" id="PF00078">
    <property type="entry name" value="RVT_1"/>
    <property type="match status" value="1"/>
</dbReference>
<dbReference type="CDD" id="cd09274">
    <property type="entry name" value="RNase_HI_RT_Ty3"/>
    <property type="match status" value="1"/>
</dbReference>
<evidence type="ECO:0000256" key="4">
    <source>
        <dbReference type="SAM" id="MobiDB-lite"/>
    </source>
</evidence>
<accession>A0A921ZW89</accession>
<proteinExistence type="predicted"/>
<dbReference type="InterPro" id="IPR001584">
    <property type="entry name" value="Integrase_cat-core"/>
</dbReference>
<keyword evidence="3" id="KW-0479">Metal-binding</keyword>
<dbReference type="CDD" id="cd00303">
    <property type="entry name" value="retropepsin_like"/>
    <property type="match status" value="1"/>
</dbReference>
<feature type="domain" description="Reverse transcriptase" evidence="6">
    <location>
        <begin position="505"/>
        <end position="685"/>
    </location>
</feature>
<feature type="compositionally biased region" description="Polar residues" evidence="4">
    <location>
        <begin position="241"/>
        <end position="265"/>
    </location>
</feature>
<keyword evidence="2" id="KW-0511">Multifunctional enzyme</keyword>
<organism evidence="8 9">
    <name type="scientific">Manduca sexta</name>
    <name type="common">Tobacco hawkmoth</name>
    <name type="synonym">Tobacco hornworm</name>
    <dbReference type="NCBI Taxonomy" id="7130"/>
    <lineage>
        <taxon>Eukaryota</taxon>
        <taxon>Metazoa</taxon>
        <taxon>Ecdysozoa</taxon>
        <taxon>Arthropoda</taxon>
        <taxon>Hexapoda</taxon>
        <taxon>Insecta</taxon>
        <taxon>Pterygota</taxon>
        <taxon>Neoptera</taxon>
        <taxon>Endopterygota</taxon>
        <taxon>Lepidoptera</taxon>
        <taxon>Glossata</taxon>
        <taxon>Ditrysia</taxon>
        <taxon>Bombycoidea</taxon>
        <taxon>Sphingidae</taxon>
        <taxon>Sphinginae</taxon>
        <taxon>Sphingini</taxon>
        <taxon>Manduca</taxon>
    </lineage>
</organism>
<dbReference type="InterPro" id="IPR041577">
    <property type="entry name" value="RT_RNaseH_2"/>
</dbReference>
<dbReference type="GO" id="GO:0008270">
    <property type="term" value="F:zinc ion binding"/>
    <property type="evidence" value="ECO:0007669"/>
    <property type="project" value="UniProtKB-KW"/>
</dbReference>
<dbReference type="GO" id="GO:0015074">
    <property type="term" value="P:DNA integration"/>
    <property type="evidence" value="ECO:0007669"/>
    <property type="project" value="InterPro"/>
</dbReference>
<evidence type="ECO:0000313" key="8">
    <source>
        <dbReference type="EMBL" id="KAG6465495.1"/>
    </source>
</evidence>
<dbReference type="InterPro" id="IPR050951">
    <property type="entry name" value="Retrovirus_Pol_polyprotein"/>
</dbReference>
<dbReference type="EC" id="2.7.7.49" evidence="1"/>
<evidence type="ECO:0000259" key="6">
    <source>
        <dbReference type="PROSITE" id="PS50878"/>
    </source>
</evidence>
<feature type="domain" description="CCHC-type" evidence="5">
    <location>
        <begin position="190"/>
        <end position="203"/>
    </location>
</feature>
<dbReference type="PROSITE" id="PS50878">
    <property type="entry name" value="RT_POL"/>
    <property type="match status" value="1"/>
</dbReference>
<dbReference type="CDD" id="cd01647">
    <property type="entry name" value="RT_LTR"/>
    <property type="match status" value="1"/>
</dbReference>
<dbReference type="GO" id="GO:0003676">
    <property type="term" value="F:nucleic acid binding"/>
    <property type="evidence" value="ECO:0007669"/>
    <property type="project" value="InterPro"/>
</dbReference>
<evidence type="ECO:0000256" key="2">
    <source>
        <dbReference type="ARBA" id="ARBA00023268"/>
    </source>
</evidence>
<evidence type="ECO:0000256" key="1">
    <source>
        <dbReference type="ARBA" id="ARBA00012493"/>
    </source>
</evidence>
<name>A0A921ZW89_MANSE</name>
<dbReference type="Proteomes" id="UP000791440">
    <property type="component" value="Unassembled WGS sequence"/>
</dbReference>
<sequence>MAEQDVQTQLFVPDMIRFSGEDPAYTSSKWAQDLDDNAEIFGWTPQQRLVIARRSLTGTAELWLKTERVHKTYDELKTAILKEFPDATNIKEMHELMAARKKRKEESFYQYMLIMKEMGKRAKFPDYIAIQYIIDGIVDLEVNKSILYGAATYPAFKEKLTIYEMIKKKSAKHVERPAVKQAEITSRYHCYNCGGKNHVASACGNGLKCFKCNQFGHISTKCTATEANIGASGNVTSAKQQHVASGSTYQQRPSLKQRGDVSQSKPSKHVGMVEALTNQNDGVIGHDLYEENVSGAVMQVVNNKQSRQILSNNALKAVKLGDFIVDALVDTGSNVNLMSEDLCEELKVQCVDDETLLSGLGLAKVKSCGKVFVNISVDGHCYSNIIFHVISKESMPYRLIIGQEFLKNIVMVVREGAVLLLTQDDEWLARVNCCMSVCEVTGHISNVNIKTEVTRLIEEYRPNQIKEAPIQMKIVLKDDIPVAQRPRRLSIGEQKIVEELVEEWLHKGIIRVSFSEYASPIVLIKKKDGSSRLCIDYRQLNKKIIKDEFPLPIIDNLIDKLGDAKIFSVLDLKNGFYHLKISEESVPYTSFITHHGQFEFLRAPFGLSISPKYFSRFVSIIFRELIAKGVMAIFIDDIVIPAVSEAQAVERLRQVLDVASQNGLEINWKKAKLVCHEIEYLGHLIKDGEIRPSPDKIQAVAKYPEPKNIKQIMGFIGLTSYFRKYIKDYAKIARPLTNLMKKGVPFIFEDEQRYAFNILKQMLTSEPVLKIYNPNLPTELHTDASSCALAAILLQLHPEGELHPVHYMSRKTTEAESRYSSYELEALAIVEAVRKFRHYLYGMHFKIVTDCKAFEQTLKKKDLTPKVARWVFLLDEYDYVIEHRAGHKMQHVDALSRNPFVATIVSLQEEIRKGQEADDELKAIREIILKSGQYCDFWLDNGILYKGEEKRLVVPRSLEKEIIRKIHQKGHFSVRKMKEAVGKDYYLKNMNKMIEEVVVSCIPCLLATRKEEKQEGYLNPINKEDIPFHTLHLDHIGPFTETRKQYNYILTMIDAFTKFIWLFPTKSTSSAEVLMKLQIHQQTFGNPSRIITDRGTAFTSKDFEAYCKDENIQHIKITTGVPRGNGQVERVHRILIPMLTKLCLEDKSLWYRHVSRVQRAINSTYQRAINTSPFQLLTGTKMRCKEDIQVMELLQQEIIESYDESRESLRQEAKQQIQKLQDENKTAYDKKRKPSSSYELDDLVAIKRTQFGPGQKVKPKFLGPYRVVKVKRNDRYDVEKLYDTTEGPNKTSSSADLMKKWPGIV</sequence>
<dbReference type="InterPro" id="IPR001878">
    <property type="entry name" value="Znf_CCHC"/>
</dbReference>
<comment type="caution">
    <text evidence="8">The sequence shown here is derived from an EMBL/GenBank/DDBJ whole genome shotgun (WGS) entry which is preliminary data.</text>
</comment>
<dbReference type="PANTHER" id="PTHR37984:SF5">
    <property type="entry name" value="PROTEIN NYNRIN-LIKE"/>
    <property type="match status" value="1"/>
</dbReference>
<keyword evidence="3" id="KW-0862">Zinc</keyword>
<dbReference type="EMBL" id="JH669544">
    <property type="protein sequence ID" value="KAG6465495.1"/>
    <property type="molecule type" value="Genomic_DNA"/>
</dbReference>
<dbReference type="FunFam" id="3.30.70.270:FF:000020">
    <property type="entry name" value="Transposon Tf2-6 polyprotein-like Protein"/>
    <property type="match status" value="1"/>
</dbReference>
<feature type="compositionally biased region" description="Basic and acidic residues" evidence="4">
    <location>
        <begin position="1220"/>
        <end position="1229"/>
    </location>
</feature>
<evidence type="ECO:0000256" key="3">
    <source>
        <dbReference type="PROSITE-ProRule" id="PRU00047"/>
    </source>
</evidence>